<dbReference type="Proteomes" id="UP001150062">
    <property type="component" value="Unassembled WGS sequence"/>
</dbReference>
<reference evidence="4" key="1">
    <citation type="submission" date="2022-08" db="EMBL/GenBank/DDBJ databases">
        <title>Novel sulfate-reducing endosymbionts in the free-living metamonad Anaeramoeba.</title>
        <authorList>
            <person name="Jerlstrom-Hultqvist J."/>
            <person name="Cepicka I."/>
            <person name="Gallot-Lavallee L."/>
            <person name="Salas-Leiva D."/>
            <person name="Curtis B.A."/>
            <person name="Zahonova K."/>
            <person name="Pipaliya S."/>
            <person name="Dacks J."/>
            <person name="Roger A.J."/>
        </authorList>
    </citation>
    <scope>NUCLEOTIDE SEQUENCE</scope>
    <source>
        <strain evidence="4">Schooner1</strain>
    </source>
</reference>
<dbReference type="GO" id="GO:0005085">
    <property type="term" value="F:guanyl-nucleotide exchange factor activity"/>
    <property type="evidence" value="ECO:0007669"/>
    <property type="project" value="TreeGrafter"/>
</dbReference>
<dbReference type="PROSITE" id="PS51205">
    <property type="entry name" value="VPS9"/>
    <property type="match status" value="1"/>
</dbReference>
<evidence type="ECO:0000256" key="1">
    <source>
        <dbReference type="SAM" id="MobiDB-lite"/>
    </source>
</evidence>
<evidence type="ECO:0000259" key="2">
    <source>
        <dbReference type="PROSITE" id="PS51205"/>
    </source>
</evidence>
<dbReference type="Gene3D" id="1.20.1050.80">
    <property type="entry name" value="VPS9 domain"/>
    <property type="match status" value="1"/>
</dbReference>
<gene>
    <name evidence="3" type="ORF">M0812_13573</name>
    <name evidence="4" type="ORF">M0813_05518</name>
</gene>
<evidence type="ECO:0000313" key="4">
    <source>
        <dbReference type="EMBL" id="KAJ6231787.1"/>
    </source>
</evidence>
<evidence type="ECO:0000313" key="6">
    <source>
        <dbReference type="Proteomes" id="UP001150062"/>
    </source>
</evidence>
<evidence type="ECO:0000313" key="3">
    <source>
        <dbReference type="EMBL" id="KAJ3441560.1"/>
    </source>
</evidence>
<feature type="domain" description="VPS9" evidence="2">
    <location>
        <begin position="262"/>
        <end position="401"/>
    </location>
</feature>
<protein>
    <submittedName>
        <fullName evidence="3">Ankyrin repeat domain-containing protein</fullName>
    </submittedName>
</protein>
<dbReference type="GO" id="GO:0005886">
    <property type="term" value="C:plasma membrane"/>
    <property type="evidence" value="ECO:0007669"/>
    <property type="project" value="TreeGrafter"/>
</dbReference>
<dbReference type="GO" id="GO:0030133">
    <property type="term" value="C:transport vesicle"/>
    <property type="evidence" value="ECO:0007669"/>
    <property type="project" value="TreeGrafter"/>
</dbReference>
<comment type="caution">
    <text evidence="3">The sequence shown here is derived from an EMBL/GenBank/DDBJ whole genome shotgun (WGS) entry which is preliminary data.</text>
</comment>
<keyword evidence="6" id="KW-1185">Reference proteome</keyword>
<dbReference type="InterPro" id="IPR051248">
    <property type="entry name" value="UPF0507/Ank_repeat_27"/>
</dbReference>
<name>A0AAV7ZJX5_9EUKA</name>
<dbReference type="Pfam" id="PF02204">
    <property type="entry name" value="VPS9"/>
    <property type="match status" value="1"/>
</dbReference>
<evidence type="ECO:0000313" key="5">
    <source>
        <dbReference type="Proteomes" id="UP001146793"/>
    </source>
</evidence>
<dbReference type="PANTHER" id="PTHR24170:SF1">
    <property type="entry name" value="DOMAIN PROTEIN, PUTATIVE (AFU_ORTHOLOGUE AFUA_1G09870)-RELATED"/>
    <property type="match status" value="1"/>
</dbReference>
<dbReference type="PANTHER" id="PTHR24170">
    <property type="entry name" value="ANKYRIN REPEAT DOMAIN-CONTAINING PROTEIN 27"/>
    <property type="match status" value="1"/>
</dbReference>
<sequence>MNKNTNEFTPLDDNPFFQRLKKKFKSLYKKANDECYTICVPDVSCLIGAKINRSLIELHILRESPYFSGEFITLAKDTKSVLLKPSVIELKRGFDKRRKINILSREQFYNNKYEPFEILILDSQLGVENPKVALSKRKKEKLQMITNLRDEALNRLPPNITKPEAINNYFRGFQHSKGMWVKIVEKVKKFERSYMLAKGYEEEARERVEALSEYSIKRVILQNEIFKSFPEESYIGKSLREMVKIYISVQLDYWGKIIGFYTEEDRLCTQQFQKLSTMPIEESGIEKKFITDFSKAISCFKKMHKAKSPQEKLNLLDETLTLINNLVGEKVGNSDSIATDDLIPIMSFVVIRAGLKNPITTIQYLTNFSLCDYQTSKMGFEITLLDSIVNSLIANGQLYKIWKDENDSKSEKKKKKKKKNNENESSKKDQISNSTIQPLQNFDLYIPSLKIKKSKNVIIMDEEDDPKKTEFLDKIISSGSKSGNLSDLFN</sequence>
<dbReference type="EMBL" id="JAOAOG010000298">
    <property type="protein sequence ID" value="KAJ6231787.1"/>
    <property type="molecule type" value="Genomic_DNA"/>
</dbReference>
<dbReference type="Proteomes" id="UP001146793">
    <property type="component" value="Unassembled WGS sequence"/>
</dbReference>
<dbReference type="InterPro" id="IPR003123">
    <property type="entry name" value="VPS9"/>
</dbReference>
<feature type="compositionally biased region" description="Basic and acidic residues" evidence="1">
    <location>
        <begin position="420"/>
        <end position="430"/>
    </location>
</feature>
<dbReference type="GO" id="GO:0045022">
    <property type="term" value="P:early endosome to late endosome transport"/>
    <property type="evidence" value="ECO:0007669"/>
    <property type="project" value="TreeGrafter"/>
</dbReference>
<dbReference type="GO" id="GO:0000149">
    <property type="term" value="F:SNARE binding"/>
    <property type="evidence" value="ECO:0007669"/>
    <property type="project" value="TreeGrafter"/>
</dbReference>
<reference evidence="3" key="2">
    <citation type="submission" date="2022-08" db="EMBL/GenBank/DDBJ databases">
        <title>Novel sulphate-reducing endosymbionts in the free-living metamonad Anaeramoeba.</title>
        <authorList>
            <person name="Jerlstrom-Hultqvist J."/>
            <person name="Cepicka I."/>
            <person name="Gallot-Lavallee L."/>
            <person name="Salas-Leiva D."/>
            <person name="Curtis B.A."/>
            <person name="Zahonova K."/>
            <person name="Pipaliya S."/>
            <person name="Dacks J."/>
            <person name="Roger A.J."/>
        </authorList>
    </citation>
    <scope>NUCLEOTIDE SEQUENCE</scope>
    <source>
        <strain evidence="3">Busselton2</strain>
    </source>
</reference>
<dbReference type="AlphaFoldDB" id="A0AAV7ZJX5"/>
<dbReference type="GO" id="GO:0005769">
    <property type="term" value="C:early endosome"/>
    <property type="evidence" value="ECO:0007669"/>
    <property type="project" value="TreeGrafter"/>
</dbReference>
<dbReference type="InterPro" id="IPR037191">
    <property type="entry name" value="VPS9_dom_sf"/>
</dbReference>
<dbReference type="SUPFAM" id="SSF109993">
    <property type="entry name" value="VPS9 domain"/>
    <property type="match status" value="1"/>
</dbReference>
<dbReference type="GO" id="GO:0097422">
    <property type="term" value="C:tubular endosome"/>
    <property type="evidence" value="ECO:0007669"/>
    <property type="project" value="TreeGrafter"/>
</dbReference>
<dbReference type="EMBL" id="JANTQA010000029">
    <property type="protein sequence ID" value="KAJ3441560.1"/>
    <property type="molecule type" value="Genomic_DNA"/>
</dbReference>
<proteinExistence type="predicted"/>
<organism evidence="3 5">
    <name type="scientific">Anaeramoeba flamelloides</name>
    <dbReference type="NCBI Taxonomy" id="1746091"/>
    <lineage>
        <taxon>Eukaryota</taxon>
        <taxon>Metamonada</taxon>
        <taxon>Anaeramoebidae</taxon>
        <taxon>Anaeramoeba</taxon>
    </lineage>
</organism>
<dbReference type="GO" id="GO:0005770">
    <property type="term" value="C:late endosome"/>
    <property type="evidence" value="ECO:0007669"/>
    <property type="project" value="TreeGrafter"/>
</dbReference>
<feature type="region of interest" description="Disordered" evidence="1">
    <location>
        <begin position="409"/>
        <end position="432"/>
    </location>
</feature>
<accession>A0AAV7ZJX5</accession>